<evidence type="ECO:0000313" key="1">
    <source>
        <dbReference type="EMBL" id="KAG8180238.1"/>
    </source>
</evidence>
<protein>
    <submittedName>
        <fullName evidence="1">Uncharacterized protein</fullName>
    </submittedName>
</protein>
<dbReference type="EMBL" id="JAFNEN010000573">
    <property type="protein sequence ID" value="KAG8180238.1"/>
    <property type="molecule type" value="Genomic_DNA"/>
</dbReference>
<name>A0AAV6U8R1_9ARAC</name>
<accession>A0AAV6U8R1</accession>
<organism evidence="1 2">
    <name type="scientific">Oedothorax gibbosus</name>
    <dbReference type="NCBI Taxonomy" id="931172"/>
    <lineage>
        <taxon>Eukaryota</taxon>
        <taxon>Metazoa</taxon>
        <taxon>Ecdysozoa</taxon>
        <taxon>Arthropoda</taxon>
        <taxon>Chelicerata</taxon>
        <taxon>Arachnida</taxon>
        <taxon>Araneae</taxon>
        <taxon>Araneomorphae</taxon>
        <taxon>Entelegynae</taxon>
        <taxon>Araneoidea</taxon>
        <taxon>Linyphiidae</taxon>
        <taxon>Erigoninae</taxon>
        <taxon>Oedothorax</taxon>
    </lineage>
</organism>
<keyword evidence="2" id="KW-1185">Reference proteome</keyword>
<gene>
    <name evidence="1" type="ORF">JTE90_017639</name>
</gene>
<comment type="caution">
    <text evidence="1">The sequence shown here is derived from an EMBL/GenBank/DDBJ whole genome shotgun (WGS) entry which is preliminary data.</text>
</comment>
<reference evidence="1 2" key="1">
    <citation type="journal article" date="2022" name="Nat. Ecol. Evol.">
        <title>A masculinizing supergene underlies an exaggerated male reproductive morph in a spider.</title>
        <authorList>
            <person name="Hendrickx F."/>
            <person name="De Corte Z."/>
            <person name="Sonet G."/>
            <person name="Van Belleghem S.M."/>
            <person name="Kostlbacher S."/>
            <person name="Vangestel C."/>
        </authorList>
    </citation>
    <scope>NUCLEOTIDE SEQUENCE [LARGE SCALE GENOMIC DNA]</scope>
    <source>
        <strain evidence="1">W744_W776</strain>
    </source>
</reference>
<proteinExistence type="predicted"/>
<evidence type="ECO:0000313" key="2">
    <source>
        <dbReference type="Proteomes" id="UP000827092"/>
    </source>
</evidence>
<sequence>MYIKFRSMEIKMTGSSYLETPSINVQSVLSFSLEKIISPGISDHTQEKNHLSLLRIELKEIRFSALPSINVQFVPISTVEKIHSPKESDPCSSEVNGT</sequence>
<dbReference type="AlphaFoldDB" id="A0AAV6U8R1"/>
<dbReference type="Proteomes" id="UP000827092">
    <property type="component" value="Unassembled WGS sequence"/>
</dbReference>